<evidence type="ECO:0000313" key="2">
    <source>
        <dbReference type="EMBL" id="MPC68035.1"/>
    </source>
</evidence>
<comment type="caution">
    <text evidence="2">The sequence shown here is derived from an EMBL/GenBank/DDBJ whole genome shotgun (WGS) entry which is preliminary data.</text>
</comment>
<keyword evidence="3" id="KW-1185">Reference proteome</keyword>
<evidence type="ECO:0000313" key="3">
    <source>
        <dbReference type="Proteomes" id="UP000324222"/>
    </source>
</evidence>
<feature type="region of interest" description="Disordered" evidence="1">
    <location>
        <begin position="1"/>
        <end position="64"/>
    </location>
</feature>
<organism evidence="2 3">
    <name type="scientific">Portunus trituberculatus</name>
    <name type="common">Swimming crab</name>
    <name type="synonym">Neptunus trituberculatus</name>
    <dbReference type="NCBI Taxonomy" id="210409"/>
    <lineage>
        <taxon>Eukaryota</taxon>
        <taxon>Metazoa</taxon>
        <taxon>Ecdysozoa</taxon>
        <taxon>Arthropoda</taxon>
        <taxon>Crustacea</taxon>
        <taxon>Multicrustacea</taxon>
        <taxon>Malacostraca</taxon>
        <taxon>Eumalacostraca</taxon>
        <taxon>Eucarida</taxon>
        <taxon>Decapoda</taxon>
        <taxon>Pleocyemata</taxon>
        <taxon>Brachyura</taxon>
        <taxon>Eubrachyura</taxon>
        <taxon>Portunoidea</taxon>
        <taxon>Portunidae</taxon>
        <taxon>Portuninae</taxon>
        <taxon>Portunus</taxon>
    </lineage>
</organism>
<reference evidence="2 3" key="1">
    <citation type="submission" date="2019-05" db="EMBL/GenBank/DDBJ databases">
        <title>Another draft genome of Portunus trituberculatus and its Hox gene families provides insights of decapod evolution.</title>
        <authorList>
            <person name="Jeong J.-H."/>
            <person name="Song I."/>
            <person name="Kim S."/>
            <person name="Choi T."/>
            <person name="Kim D."/>
            <person name="Ryu S."/>
            <person name="Kim W."/>
        </authorList>
    </citation>
    <scope>NUCLEOTIDE SEQUENCE [LARGE SCALE GENOMIC DNA]</scope>
    <source>
        <tissue evidence="2">Muscle</tissue>
    </source>
</reference>
<name>A0A5B7HEJ7_PORTR</name>
<proteinExistence type="predicted"/>
<dbReference type="AlphaFoldDB" id="A0A5B7HEJ7"/>
<protein>
    <submittedName>
        <fullName evidence="2">Uncharacterized protein</fullName>
    </submittedName>
</protein>
<accession>A0A5B7HEJ7</accession>
<gene>
    <name evidence="2" type="ORF">E2C01_062225</name>
</gene>
<evidence type="ECO:0000256" key="1">
    <source>
        <dbReference type="SAM" id="MobiDB-lite"/>
    </source>
</evidence>
<dbReference type="Proteomes" id="UP000324222">
    <property type="component" value="Unassembled WGS sequence"/>
</dbReference>
<sequence length="64" mass="7381">MPPISPVNHQQRPARRPSPRPSPDDRYGRINYPKFHRTRDFTSGPRVNTRSLYSEPPGKTPLLS</sequence>
<dbReference type="EMBL" id="VSRR010027156">
    <property type="protein sequence ID" value="MPC68035.1"/>
    <property type="molecule type" value="Genomic_DNA"/>
</dbReference>